<evidence type="ECO:0000313" key="2">
    <source>
        <dbReference type="Proteomes" id="UP001203880"/>
    </source>
</evidence>
<reference evidence="1" key="1">
    <citation type="submission" date="2022-05" db="EMBL/GenBank/DDBJ databases">
        <authorList>
            <person name="Park J.-S."/>
        </authorList>
    </citation>
    <scope>NUCLEOTIDE SEQUENCE</scope>
    <source>
        <strain evidence="1">2012CJ41-6</strain>
    </source>
</reference>
<evidence type="ECO:0000313" key="1">
    <source>
        <dbReference type="EMBL" id="MCL6285541.1"/>
    </source>
</evidence>
<dbReference type="Proteomes" id="UP001203880">
    <property type="component" value="Unassembled WGS sequence"/>
</dbReference>
<proteinExistence type="predicted"/>
<comment type="caution">
    <text evidence="1">The sequence shown here is derived from an EMBL/GenBank/DDBJ whole genome shotgun (WGS) entry which is preliminary data.</text>
</comment>
<dbReference type="RefSeq" id="WP_249712437.1">
    <property type="nucleotide sequence ID" value="NZ_JAMFMB010000031.1"/>
</dbReference>
<protein>
    <submittedName>
        <fullName evidence="1">Uncharacterized protein</fullName>
    </submittedName>
</protein>
<name>A0ABT0Q6P0_9RHOB</name>
<dbReference type="EMBL" id="JAMFMB010000031">
    <property type="protein sequence ID" value="MCL6285541.1"/>
    <property type="molecule type" value="Genomic_DNA"/>
</dbReference>
<sequence>MIATETKALNMGPSQPINLSDVGACRAFDLLGPDAATLLMGMIRVTSRASSGEAVIAQAAASMKMSRKAALRGFRDLRQSGLLRQRDDGVLVLHRLFSSYGHELARRKQAGVGAVGQVVLLNRELA</sequence>
<keyword evidence="2" id="KW-1185">Reference proteome</keyword>
<accession>A0ABT0Q6P0</accession>
<gene>
    <name evidence="1" type="ORF">M3P21_18580</name>
</gene>
<organism evidence="1 2">
    <name type="scientific">Ruegeria spongiae</name>
    <dbReference type="NCBI Taxonomy" id="2942209"/>
    <lineage>
        <taxon>Bacteria</taxon>
        <taxon>Pseudomonadati</taxon>
        <taxon>Pseudomonadota</taxon>
        <taxon>Alphaproteobacteria</taxon>
        <taxon>Rhodobacterales</taxon>
        <taxon>Roseobacteraceae</taxon>
        <taxon>Ruegeria</taxon>
    </lineage>
</organism>